<sequence length="322" mass="38487">MKLPKELRDKSKISLKNKKKHLYSIFKRTFNQLNNNYKTHYSVNYLKMGQTGKYSDLVTQQLGGYSNLDQKHFLLMAKEYENIEFYINWVRLGNIKLRGDMFYDLENNIEFFKNLYPQLAYHEYGHTYLITSTSTMFYPTEVLRFLDDNNMKSIRDVPEIKIPEINTINNNSKQNRINQKLKNVNFMDIAIGVAECHANYTMRNVLKLDSPIEFLNFSRVDLLDGLHDYSKFDMNNIDKDYINQRINNWLIKANDLFIYDKWDTMKKPCEKYGFVELFNFAYDLNCKYLSIINKNEEFNELSDEILSLAVETNKFNFSEMFF</sequence>
<name>A0A0F9MQ49_9ZZZZ</name>
<accession>A0A0F9MQ49</accession>
<comment type="caution">
    <text evidence="1">The sequence shown here is derived from an EMBL/GenBank/DDBJ whole genome shotgun (WGS) entry which is preliminary data.</text>
</comment>
<reference evidence="1" key="1">
    <citation type="journal article" date="2015" name="Nature">
        <title>Complex archaea that bridge the gap between prokaryotes and eukaryotes.</title>
        <authorList>
            <person name="Spang A."/>
            <person name="Saw J.H."/>
            <person name="Jorgensen S.L."/>
            <person name="Zaremba-Niedzwiedzka K."/>
            <person name="Martijn J."/>
            <person name="Lind A.E."/>
            <person name="van Eijk R."/>
            <person name="Schleper C."/>
            <person name="Guy L."/>
            <person name="Ettema T.J."/>
        </authorList>
    </citation>
    <scope>NUCLEOTIDE SEQUENCE</scope>
</reference>
<dbReference type="AlphaFoldDB" id="A0A0F9MQ49"/>
<dbReference type="EMBL" id="LAZR01004528">
    <property type="protein sequence ID" value="KKN07779.1"/>
    <property type="molecule type" value="Genomic_DNA"/>
</dbReference>
<protein>
    <submittedName>
        <fullName evidence="1">Uncharacterized protein</fullName>
    </submittedName>
</protein>
<evidence type="ECO:0000313" key="1">
    <source>
        <dbReference type="EMBL" id="KKN07779.1"/>
    </source>
</evidence>
<proteinExistence type="predicted"/>
<gene>
    <name evidence="1" type="ORF">LCGC14_1063440</name>
</gene>
<organism evidence="1">
    <name type="scientific">marine sediment metagenome</name>
    <dbReference type="NCBI Taxonomy" id="412755"/>
    <lineage>
        <taxon>unclassified sequences</taxon>
        <taxon>metagenomes</taxon>
        <taxon>ecological metagenomes</taxon>
    </lineage>
</organism>